<feature type="region of interest" description="Disordered" evidence="16">
    <location>
        <begin position="604"/>
        <end position="627"/>
    </location>
</feature>
<feature type="domain" description="Peptidase M28" evidence="18">
    <location>
        <begin position="168"/>
        <end position="349"/>
    </location>
</feature>
<keyword evidence="5" id="KW-0926">Vacuole</keyword>
<evidence type="ECO:0000256" key="15">
    <source>
        <dbReference type="RuleBase" id="RU361240"/>
    </source>
</evidence>
<dbReference type="InterPro" id="IPR048024">
    <property type="entry name" value="Fxna-like_M28_dom"/>
</dbReference>
<evidence type="ECO:0000256" key="7">
    <source>
        <dbReference type="ARBA" id="ARBA00022692"/>
    </source>
</evidence>
<dbReference type="GO" id="GO:0005774">
    <property type="term" value="C:vacuolar membrane"/>
    <property type="evidence" value="ECO:0007669"/>
    <property type="project" value="UniProtKB-SubCell"/>
</dbReference>
<dbReference type="Pfam" id="PF22251">
    <property type="entry name" value="PFF1_TM"/>
    <property type="match status" value="1"/>
</dbReference>
<reference evidence="21" key="1">
    <citation type="submission" date="2022-06" db="EMBL/GenBank/DDBJ databases">
        <title>Complete genome sequences of two strains of the flax pathogen Septoria linicola.</title>
        <authorList>
            <person name="Lapalu N."/>
            <person name="Simon A."/>
            <person name="Demenou B."/>
            <person name="Paumier D."/>
            <person name="Guillot M.-P."/>
            <person name="Gout L."/>
            <person name="Valade R."/>
        </authorList>
    </citation>
    <scope>NUCLEOTIDE SEQUENCE</scope>
    <source>
        <strain evidence="21">SE15195</strain>
    </source>
</reference>
<keyword evidence="22" id="KW-1185">Reference proteome</keyword>
<evidence type="ECO:0000256" key="1">
    <source>
        <dbReference type="ARBA" id="ARBA00001947"/>
    </source>
</evidence>
<dbReference type="InterPro" id="IPR053976">
    <property type="entry name" value="PFF1_TM"/>
</dbReference>
<keyword evidence="12" id="KW-0482">Metalloprotease</keyword>
<keyword evidence="8 15" id="KW-0479">Metal-binding</keyword>
<feature type="transmembrane region" description="Helical" evidence="17">
    <location>
        <begin position="12"/>
        <end position="35"/>
    </location>
</feature>
<dbReference type="Pfam" id="PF04389">
    <property type="entry name" value="Peptidase_M28"/>
    <property type="match status" value="1"/>
</dbReference>
<evidence type="ECO:0000256" key="6">
    <source>
        <dbReference type="ARBA" id="ARBA00022670"/>
    </source>
</evidence>
<evidence type="ECO:0000313" key="21">
    <source>
        <dbReference type="EMBL" id="USW47685.1"/>
    </source>
</evidence>
<dbReference type="EC" id="3.4.-.-" evidence="15"/>
<evidence type="ECO:0000256" key="11">
    <source>
        <dbReference type="ARBA" id="ARBA00022989"/>
    </source>
</evidence>
<dbReference type="InterPro" id="IPR053975">
    <property type="entry name" value="PFF1_C"/>
</dbReference>
<dbReference type="FunFam" id="3.40.630.10:FF:000057">
    <property type="entry name" value="Vacuolar membrane protease"/>
    <property type="match status" value="1"/>
</dbReference>
<dbReference type="GO" id="GO:0046872">
    <property type="term" value="F:metal ion binding"/>
    <property type="evidence" value="ECO:0007669"/>
    <property type="project" value="UniProtKB-KW"/>
</dbReference>
<evidence type="ECO:0000259" key="20">
    <source>
        <dbReference type="Pfam" id="PF22251"/>
    </source>
</evidence>
<protein>
    <recommendedName>
        <fullName evidence="15">Peptide hydrolase</fullName>
        <ecNumber evidence="15">3.4.-.-</ecNumber>
    </recommendedName>
</protein>
<keyword evidence="11 17" id="KW-1133">Transmembrane helix</keyword>
<sequence length="1003" mass="110869">MGQTKSWNPIAFLPVQTTFWSSAIYIAIFAVLLIVHTTVPSAPTSPTPAAGIDLQQAWLDLEFLSQHYHPWGSRSNDEVRAYLLQRIDGILSENQVGHKTVYADEHGFLPHLEGAQLVTVFANDSSNFTAEDDWTHAPVTLYGESTNVIVYIRGEQDPKEDWWNGTTPYSGPSGVLVNAHYDSVASGYGATDDGVGVVTVLQLISHFTTTGNRPRRGIIALLNNGEENGLCGARNYINHPVAQFAHTFLNLEGAGAGGRATLFRATDAEVTKAYAKSPYPFGTVVSGDGFKRGFIRSGTDYSVFTERLGLRGLDVAFYEPRARYHTNQDGARNTNRNSVWHMLSASLATMQQLTSYRGDEFEGSAGTNGKLDIGKGSDSFYFDLLGRVFAVGKLNTLFALSVALLVAGPIILILLEVLLRKADKWYLFAGKRYLHSSDDDEAIRLHGSRGFFRFPFAFIVATGVTTLLAYLLAKVNPYIVYSSEWAVWAMFLAAWFTIAWLLLAGAANIRPTALHRMFCLLWLYILSWVALVFTTIGEHQFHIASGYFIVVYNFSAHLALLISYLELFALPSKQKFVETALGAQPDSASIRPASRSSRRLLDASATTTNDDAAEPNERSSLLSHSDDRANKRTFTSFGRRRADRDEIPDDVDEPLLNKAYLDEQSWSSSLPSFTWILQFLILVPINIILIGQVALLITSSTHQTPADGNPVLPVYLLMAVMTVLLLLPLTPFLHRFTYHVPTFLFLILAGCLIYNLLAFPFSRDTRMKYYFVQHMDLNSGENNVTLAGLDGYVQDIIAEMPSAAGQGSNCNDGSLSLVNRNGLISCSWHGLPPNVVPRGYELEAMKKKNKTEKIKPYQRWLDLNVTRDGNTATFSLKGLNTKICRLSFDEAVEAVSIEDGASSPLQRAVGDSGSNQVKLFSREWDKVFKVNVTWPADRSASGSGKEKDGAAKGQKGRAWCSWADANMPATIPAYDELHKFEPVWSVATKTADGLMEGFKDFVV</sequence>
<dbReference type="PANTHER" id="PTHR12147">
    <property type="entry name" value="METALLOPEPTIDASE M28 FAMILY MEMBER"/>
    <property type="match status" value="1"/>
</dbReference>
<feature type="domain" description="Vacuolar membrane protease transmembrane" evidence="20">
    <location>
        <begin position="452"/>
        <end position="740"/>
    </location>
</feature>
<gene>
    <name evidence="21" type="ORF">Slin15195_G010040</name>
</gene>
<evidence type="ECO:0000256" key="4">
    <source>
        <dbReference type="ARBA" id="ARBA00010918"/>
    </source>
</evidence>
<organism evidence="21 22">
    <name type="scientific">Septoria linicola</name>
    <dbReference type="NCBI Taxonomy" id="215465"/>
    <lineage>
        <taxon>Eukaryota</taxon>
        <taxon>Fungi</taxon>
        <taxon>Dikarya</taxon>
        <taxon>Ascomycota</taxon>
        <taxon>Pezizomycotina</taxon>
        <taxon>Dothideomycetes</taxon>
        <taxon>Dothideomycetidae</taxon>
        <taxon>Mycosphaerellales</taxon>
        <taxon>Mycosphaerellaceae</taxon>
        <taxon>Septoria</taxon>
    </lineage>
</organism>
<dbReference type="InterPro" id="IPR045175">
    <property type="entry name" value="M28_fam"/>
</dbReference>
<evidence type="ECO:0000256" key="5">
    <source>
        <dbReference type="ARBA" id="ARBA00022554"/>
    </source>
</evidence>
<dbReference type="PANTHER" id="PTHR12147:SF58">
    <property type="entry name" value="VACUOLAR MEMBRANE PROTEASE"/>
    <property type="match status" value="1"/>
</dbReference>
<feature type="domain" description="Vacuolar membrane protease C-terminal" evidence="19">
    <location>
        <begin position="767"/>
        <end position="996"/>
    </location>
</feature>
<evidence type="ECO:0000256" key="2">
    <source>
        <dbReference type="ARBA" id="ARBA00003273"/>
    </source>
</evidence>
<keyword evidence="9 15" id="KW-0378">Hydrolase</keyword>
<evidence type="ECO:0000256" key="16">
    <source>
        <dbReference type="SAM" id="MobiDB-lite"/>
    </source>
</evidence>
<proteinExistence type="inferred from homology"/>
<dbReference type="Gene3D" id="3.40.630.10">
    <property type="entry name" value="Zn peptidases"/>
    <property type="match status" value="1"/>
</dbReference>
<feature type="transmembrane region" description="Helical" evidence="17">
    <location>
        <begin position="518"/>
        <end position="537"/>
    </location>
</feature>
<evidence type="ECO:0000256" key="13">
    <source>
        <dbReference type="ARBA" id="ARBA00023136"/>
    </source>
</evidence>
<keyword evidence="14" id="KW-0325">Glycoprotein</keyword>
<keyword evidence="13 17" id="KW-0472">Membrane</keyword>
<keyword evidence="6 15" id="KW-0645">Protease</keyword>
<dbReference type="CDD" id="cd03875">
    <property type="entry name" value="M28_Fxna_like"/>
    <property type="match status" value="1"/>
</dbReference>
<accession>A0A9Q9EEA7</accession>
<comment type="cofactor">
    <cofactor evidence="1">
        <name>Zn(2+)</name>
        <dbReference type="ChEBI" id="CHEBI:29105"/>
    </cofactor>
</comment>
<feature type="transmembrane region" description="Helical" evidence="17">
    <location>
        <begin position="454"/>
        <end position="473"/>
    </location>
</feature>
<feature type="transmembrane region" description="Helical" evidence="17">
    <location>
        <begin position="543"/>
        <end position="565"/>
    </location>
</feature>
<feature type="transmembrane region" description="Helical" evidence="17">
    <location>
        <begin position="675"/>
        <end position="698"/>
    </location>
</feature>
<feature type="transmembrane region" description="Helical" evidence="17">
    <location>
        <begin position="736"/>
        <end position="757"/>
    </location>
</feature>
<dbReference type="GO" id="GO:0006508">
    <property type="term" value="P:proteolysis"/>
    <property type="evidence" value="ECO:0007669"/>
    <property type="project" value="UniProtKB-KW"/>
</dbReference>
<evidence type="ECO:0000256" key="8">
    <source>
        <dbReference type="ARBA" id="ARBA00022723"/>
    </source>
</evidence>
<keyword evidence="7 17" id="KW-0812">Transmembrane</keyword>
<evidence type="ECO:0000256" key="10">
    <source>
        <dbReference type="ARBA" id="ARBA00022833"/>
    </source>
</evidence>
<dbReference type="AlphaFoldDB" id="A0A9Q9EEA7"/>
<dbReference type="InterPro" id="IPR007484">
    <property type="entry name" value="Peptidase_M28"/>
</dbReference>
<evidence type="ECO:0000256" key="3">
    <source>
        <dbReference type="ARBA" id="ARBA00004128"/>
    </source>
</evidence>
<evidence type="ECO:0000256" key="12">
    <source>
        <dbReference type="ARBA" id="ARBA00023049"/>
    </source>
</evidence>
<keyword evidence="10 15" id="KW-0862">Zinc</keyword>
<dbReference type="EMBL" id="CP099418">
    <property type="protein sequence ID" value="USW47685.1"/>
    <property type="molecule type" value="Genomic_DNA"/>
</dbReference>
<evidence type="ECO:0000256" key="17">
    <source>
        <dbReference type="SAM" id="Phobius"/>
    </source>
</evidence>
<dbReference type="SUPFAM" id="SSF53187">
    <property type="entry name" value="Zn-dependent exopeptidases"/>
    <property type="match status" value="1"/>
</dbReference>
<comment type="similarity">
    <text evidence="4 15">Belongs to the peptidase M28 family.</text>
</comment>
<name>A0A9Q9EEA7_9PEZI</name>
<feature type="transmembrane region" description="Helical" evidence="17">
    <location>
        <begin position="710"/>
        <end position="729"/>
    </location>
</feature>
<dbReference type="Proteomes" id="UP001056384">
    <property type="component" value="Chromosome 1"/>
</dbReference>
<comment type="function">
    <text evidence="2">May be involved in vacuolar sorting and osmoregulation.</text>
</comment>
<dbReference type="Pfam" id="PF22250">
    <property type="entry name" value="PFF1_C"/>
    <property type="match status" value="1"/>
</dbReference>
<evidence type="ECO:0000313" key="22">
    <source>
        <dbReference type="Proteomes" id="UP001056384"/>
    </source>
</evidence>
<dbReference type="GO" id="GO:0008235">
    <property type="term" value="F:metalloexopeptidase activity"/>
    <property type="evidence" value="ECO:0007669"/>
    <property type="project" value="InterPro"/>
</dbReference>
<feature type="transmembrane region" description="Helical" evidence="17">
    <location>
        <begin position="485"/>
        <end position="506"/>
    </location>
</feature>
<evidence type="ECO:0000256" key="14">
    <source>
        <dbReference type="ARBA" id="ARBA00023180"/>
    </source>
</evidence>
<feature type="transmembrane region" description="Helical" evidence="17">
    <location>
        <begin position="397"/>
        <end position="419"/>
    </location>
</feature>
<evidence type="ECO:0000259" key="19">
    <source>
        <dbReference type="Pfam" id="PF22250"/>
    </source>
</evidence>
<evidence type="ECO:0000259" key="18">
    <source>
        <dbReference type="Pfam" id="PF04389"/>
    </source>
</evidence>
<comment type="subcellular location">
    <subcellularLocation>
        <location evidence="3">Vacuole membrane</location>
        <topology evidence="3">Multi-pass membrane protein</topology>
    </subcellularLocation>
</comment>
<evidence type="ECO:0000256" key="9">
    <source>
        <dbReference type="ARBA" id="ARBA00022801"/>
    </source>
</evidence>